<dbReference type="InterPro" id="IPR000835">
    <property type="entry name" value="HTH_MarR-typ"/>
</dbReference>
<name>A0ABQ4NFT0_9BACL</name>
<dbReference type="InterPro" id="IPR036390">
    <property type="entry name" value="WH_DNA-bd_sf"/>
</dbReference>
<dbReference type="Gene3D" id="1.10.10.10">
    <property type="entry name" value="Winged helix-like DNA-binding domain superfamily/Winged helix DNA-binding domain"/>
    <property type="match status" value="1"/>
</dbReference>
<accession>A0ABQ4NFT0</accession>
<reference evidence="3 4" key="1">
    <citation type="submission" date="2021-04" db="EMBL/GenBank/DDBJ databases">
        <title>Draft genome sequence of Paenibacillus cisolokensis, LC2-13A.</title>
        <authorList>
            <person name="Uke A."/>
            <person name="Chhe C."/>
            <person name="Baramee S."/>
            <person name="Kosugi A."/>
        </authorList>
    </citation>
    <scope>NUCLEOTIDE SEQUENCE [LARGE SCALE GENOMIC DNA]</scope>
    <source>
        <strain evidence="3 4">LC2-13A</strain>
    </source>
</reference>
<evidence type="ECO:0000259" key="2">
    <source>
        <dbReference type="PROSITE" id="PS50995"/>
    </source>
</evidence>
<dbReference type="InterPro" id="IPR036388">
    <property type="entry name" value="WH-like_DNA-bd_sf"/>
</dbReference>
<dbReference type="PRINTS" id="PR00598">
    <property type="entry name" value="HTHMARR"/>
</dbReference>
<keyword evidence="1" id="KW-0238">DNA-binding</keyword>
<evidence type="ECO:0000256" key="1">
    <source>
        <dbReference type="ARBA" id="ARBA00023125"/>
    </source>
</evidence>
<organism evidence="3 4">
    <name type="scientific">Paenibacillus cisolokensis</name>
    <dbReference type="NCBI Taxonomy" id="1658519"/>
    <lineage>
        <taxon>Bacteria</taxon>
        <taxon>Bacillati</taxon>
        <taxon>Bacillota</taxon>
        <taxon>Bacilli</taxon>
        <taxon>Bacillales</taxon>
        <taxon>Paenibacillaceae</taxon>
        <taxon>Paenibacillus</taxon>
    </lineage>
</organism>
<sequence length="148" mass="16881">MDRHSLETLEYEMALFVRIISNISDRKIGNLDRSAYLLLHQLMVQGAVGVKDLAASLQLDVSTVSRQAAALDQKGYVVKLPDPQDGRAYFYHITEQGAKALLEEKKARADMIDKLLSDWSEEERRQFGEQLKKLNRVLKEYEEVKKGG</sequence>
<dbReference type="RefSeq" id="WP_213531854.1">
    <property type="nucleotide sequence ID" value="NZ_BOVJ01000260.1"/>
</dbReference>
<comment type="caution">
    <text evidence="3">The sequence shown here is derived from an EMBL/GenBank/DDBJ whole genome shotgun (WGS) entry which is preliminary data.</text>
</comment>
<protein>
    <submittedName>
        <fullName evidence="3">HTH-type transcriptional regulator YxaD</fullName>
    </submittedName>
</protein>
<dbReference type="EMBL" id="BOVJ01000260">
    <property type="protein sequence ID" value="GIQ67118.1"/>
    <property type="molecule type" value="Genomic_DNA"/>
</dbReference>
<dbReference type="PANTHER" id="PTHR33164:SF57">
    <property type="entry name" value="MARR-FAMILY TRANSCRIPTIONAL REGULATOR"/>
    <property type="match status" value="1"/>
</dbReference>
<dbReference type="SMART" id="SM00347">
    <property type="entry name" value="HTH_MARR"/>
    <property type="match status" value="1"/>
</dbReference>
<dbReference type="Pfam" id="PF01047">
    <property type="entry name" value="MarR"/>
    <property type="match status" value="1"/>
</dbReference>
<dbReference type="InterPro" id="IPR039422">
    <property type="entry name" value="MarR/SlyA-like"/>
</dbReference>
<proteinExistence type="predicted"/>
<evidence type="ECO:0000313" key="3">
    <source>
        <dbReference type="EMBL" id="GIQ67118.1"/>
    </source>
</evidence>
<gene>
    <name evidence="3" type="primary">yxaD</name>
    <name evidence="3" type="ORF">PACILC2_56860</name>
</gene>
<feature type="domain" description="HTH marR-type" evidence="2">
    <location>
        <begin position="1"/>
        <end position="136"/>
    </location>
</feature>
<dbReference type="PROSITE" id="PS50995">
    <property type="entry name" value="HTH_MARR_2"/>
    <property type="match status" value="1"/>
</dbReference>
<dbReference type="SUPFAM" id="SSF46785">
    <property type="entry name" value="Winged helix' DNA-binding domain"/>
    <property type="match status" value="1"/>
</dbReference>
<evidence type="ECO:0000313" key="4">
    <source>
        <dbReference type="Proteomes" id="UP000680304"/>
    </source>
</evidence>
<keyword evidence="4" id="KW-1185">Reference proteome</keyword>
<dbReference type="PANTHER" id="PTHR33164">
    <property type="entry name" value="TRANSCRIPTIONAL REGULATOR, MARR FAMILY"/>
    <property type="match status" value="1"/>
</dbReference>
<dbReference type="Proteomes" id="UP000680304">
    <property type="component" value="Unassembled WGS sequence"/>
</dbReference>